<dbReference type="Proteomes" id="UP000593567">
    <property type="component" value="Unassembled WGS sequence"/>
</dbReference>
<evidence type="ECO:0000256" key="6">
    <source>
        <dbReference type="ARBA" id="ARBA00022989"/>
    </source>
</evidence>
<dbReference type="InterPro" id="IPR026501">
    <property type="entry name" value="Limbin/EVC"/>
</dbReference>
<comment type="caution">
    <text evidence="11">The sequence shown here is derived from an EMBL/GenBank/DDBJ whole genome shotgun (WGS) entry which is preliminary data.</text>
</comment>
<dbReference type="GO" id="GO:0060170">
    <property type="term" value="C:ciliary membrane"/>
    <property type="evidence" value="ECO:0007669"/>
    <property type="project" value="TreeGrafter"/>
</dbReference>
<accession>A0A7J7J4A4</accession>
<dbReference type="PANTHER" id="PTHR16795">
    <property type="entry name" value="LIMBIN/ELLIS-VAN CREVELD PROTEIN"/>
    <property type="match status" value="1"/>
</dbReference>
<keyword evidence="3" id="KW-1003">Cell membrane</keyword>
<protein>
    <submittedName>
        <fullName evidence="11">Uncharacterized protein</fullName>
    </submittedName>
</protein>
<keyword evidence="5" id="KW-0812">Transmembrane</keyword>
<dbReference type="EMBL" id="VXIV02003139">
    <property type="protein sequence ID" value="KAF6021020.1"/>
    <property type="molecule type" value="Genomic_DNA"/>
</dbReference>
<gene>
    <name evidence="11" type="ORF">EB796_020667</name>
</gene>
<evidence type="ECO:0000256" key="7">
    <source>
        <dbReference type="ARBA" id="ARBA00023136"/>
    </source>
</evidence>
<keyword evidence="4" id="KW-0963">Cytoplasm</keyword>
<evidence type="ECO:0000313" key="12">
    <source>
        <dbReference type="Proteomes" id="UP000593567"/>
    </source>
</evidence>
<name>A0A7J7J4A4_BUGNE</name>
<comment type="subcellular location">
    <subcellularLocation>
        <location evidence="2">Cell membrane</location>
        <topology evidence="2">Single-pass membrane protein</topology>
    </subcellularLocation>
    <subcellularLocation>
        <location evidence="1">Cytoplasm</location>
        <location evidence="1">Cytoskeleton</location>
        <location evidence="1">Cilium basal body</location>
    </subcellularLocation>
</comment>
<keyword evidence="9" id="KW-0966">Cell projection</keyword>
<evidence type="ECO:0000256" key="8">
    <source>
        <dbReference type="ARBA" id="ARBA00023212"/>
    </source>
</evidence>
<reference evidence="11" key="1">
    <citation type="submission" date="2020-06" db="EMBL/GenBank/DDBJ databases">
        <title>Draft genome of Bugula neritina, a colonial animal packing powerful symbionts and potential medicines.</title>
        <authorList>
            <person name="Rayko M."/>
        </authorList>
    </citation>
    <scope>NUCLEOTIDE SEQUENCE [LARGE SCALE GENOMIC DNA]</scope>
    <source>
        <strain evidence="11">Kwan_BN1</strain>
    </source>
</reference>
<evidence type="ECO:0000256" key="9">
    <source>
        <dbReference type="ARBA" id="ARBA00023273"/>
    </source>
</evidence>
<evidence type="ECO:0000313" key="11">
    <source>
        <dbReference type="EMBL" id="KAF6021020.1"/>
    </source>
</evidence>
<dbReference type="GO" id="GO:0007224">
    <property type="term" value="P:smoothened signaling pathway"/>
    <property type="evidence" value="ECO:0007669"/>
    <property type="project" value="InterPro"/>
</dbReference>
<sequence>MKLLMRTAFLLNLSKSYRCVYSYKHISCSRIMEEHKRNMETVNNQLAMSKLRQQKQLEERLAQRKARLAEKEKAQELKEHAGETQSKKEKEKLEQEIADEKKKIKDDREKELAALRERLEDETRQALLAQEAQISQLIGQLEVGQARRKNILQKQDKLITELENQLANKVNSKVGENPKGYTTTTELMQKHYGQVDNLTATLQQTKERQEQALQERLEQKKLKREAEIKQQIKMEAQQEMENQRARGAGVASNILLEMMLQQRHERAMQELEIEMKVELQRSRDQINNELNAEMMAALSDEGKNFMAQIAANSGITNEDLTSAMQNAGNSIQANDQTVKKLAKEMKVRVKTARGERRQQPEY</sequence>
<feature type="region of interest" description="Disordered" evidence="10">
    <location>
        <begin position="71"/>
        <end position="94"/>
    </location>
</feature>
<keyword evidence="7" id="KW-0472">Membrane</keyword>
<evidence type="ECO:0000256" key="10">
    <source>
        <dbReference type="SAM" id="MobiDB-lite"/>
    </source>
</evidence>
<proteinExistence type="predicted"/>
<dbReference type="GO" id="GO:0098797">
    <property type="term" value="C:plasma membrane protein complex"/>
    <property type="evidence" value="ECO:0007669"/>
    <property type="project" value="TreeGrafter"/>
</dbReference>
<dbReference type="PANTHER" id="PTHR16795:SF13">
    <property type="entry name" value="EVC COMPLEX MEMBER EVC"/>
    <property type="match status" value="1"/>
</dbReference>
<evidence type="ECO:0000256" key="4">
    <source>
        <dbReference type="ARBA" id="ARBA00022490"/>
    </source>
</evidence>
<dbReference type="AlphaFoldDB" id="A0A7J7J4A4"/>
<dbReference type="OrthoDB" id="5977401at2759"/>
<evidence type="ECO:0000256" key="1">
    <source>
        <dbReference type="ARBA" id="ARBA00004120"/>
    </source>
</evidence>
<evidence type="ECO:0000256" key="5">
    <source>
        <dbReference type="ARBA" id="ARBA00022692"/>
    </source>
</evidence>
<evidence type="ECO:0000256" key="3">
    <source>
        <dbReference type="ARBA" id="ARBA00022475"/>
    </source>
</evidence>
<organism evidence="11 12">
    <name type="scientific">Bugula neritina</name>
    <name type="common">Brown bryozoan</name>
    <name type="synonym">Sertularia neritina</name>
    <dbReference type="NCBI Taxonomy" id="10212"/>
    <lineage>
        <taxon>Eukaryota</taxon>
        <taxon>Metazoa</taxon>
        <taxon>Spiralia</taxon>
        <taxon>Lophotrochozoa</taxon>
        <taxon>Bryozoa</taxon>
        <taxon>Gymnolaemata</taxon>
        <taxon>Cheilostomatida</taxon>
        <taxon>Flustrina</taxon>
        <taxon>Buguloidea</taxon>
        <taxon>Bugulidae</taxon>
        <taxon>Bugula</taxon>
    </lineage>
</organism>
<keyword evidence="8" id="KW-0206">Cytoskeleton</keyword>
<evidence type="ECO:0000256" key="2">
    <source>
        <dbReference type="ARBA" id="ARBA00004162"/>
    </source>
</evidence>
<keyword evidence="12" id="KW-1185">Reference proteome</keyword>
<keyword evidence="6" id="KW-1133">Transmembrane helix</keyword>